<dbReference type="EMBL" id="JAGTJJ010000041">
    <property type="protein sequence ID" value="MDC3986608.1"/>
    <property type="molecule type" value="Genomic_DNA"/>
</dbReference>
<accession>A0A9X3XCS2</accession>
<feature type="region of interest" description="Disordered" evidence="7">
    <location>
        <begin position="1"/>
        <end position="27"/>
    </location>
</feature>
<evidence type="ECO:0000256" key="5">
    <source>
        <dbReference type="ARBA" id="ARBA00023157"/>
    </source>
</evidence>
<dbReference type="GO" id="GO:0051537">
    <property type="term" value="F:2 iron, 2 sulfur cluster binding"/>
    <property type="evidence" value="ECO:0007669"/>
    <property type="project" value="UniProtKB-KW"/>
</dbReference>
<name>A0A9X3XCS2_9BACT</name>
<keyword evidence="10" id="KW-1185">Reference proteome</keyword>
<sequence>MAEPMQNDLGVEPPRAERPEEPSRVDGGRRGALKVLVALGGAAYAGAIVVPAVTMLAPSSEGGVGAARFLRVCRLADLTEGEPRRVVVVGDERDAYTVTKDQQLGSIWLTKKGDAVSALSAVCPHLGCSIDLNGDKKSFSCPCHTSRFSLVGAAEAGPSPRGMDPLAVRVVDGHVEVDFKLFRQGIAERKEVG</sequence>
<dbReference type="InterPro" id="IPR036922">
    <property type="entry name" value="Rieske_2Fe-2S_sf"/>
</dbReference>
<organism evidence="9 10">
    <name type="scientific">Polyangium jinanense</name>
    <dbReference type="NCBI Taxonomy" id="2829994"/>
    <lineage>
        <taxon>Bacteria</taxon>
        <taxon>Pseudomonadati</taxon>
        <taxon>Myxococcota</taxon>
        <taxon>Polyangia</taxon>
        <taxon>Polyangiales</taxon>
        <taxon>Polyangiaceae</taxon>
        <taxon>Polyangium</taxon>
    </lineage>
</organism>
<dbReference type="SUPFAM" id="SSF50022">
    <property type="entry name" value="ISP domain"/>
    <property type="match status" value="1"/>
</dbReference>
<evidence type="ECO:0000313" key="10">
    <source>
        <dbReference type="Proteomes" id="UP001151081"/>
    </source>
</evidence>
<feature type="compositionally biased region" description="Basic and acidic residues" evidence="7">
    <location>
        <begin position="14"/>
        <end position="27"/>
    </location>
</feature>
<dbReference type="AlphaFoldDB" id="A0A9X3XCS2"/>
<evidence type="ECO:0000259" key="8">
    <source>
        <dbReference type="PROSITE" id="PS51296"/>
    </source>
</evidence>
<dbReference type="GO" id="GO:0016020">
    <property type="term" value="C:membrane"/>
    <property type="evidence" value="ECO:0007669"/>
    <property type="project" value="InterPro"/>
</dbReference>
<reference evidence="9 10" key="1">
    <citation type="submission" date="2021-04" db="EMBL/GenBank/DDBJ databases">
        <title>Genome analysis of Polyangium sp.</title>
        <authorList>
            <person name="Li Y."/>
            <person name="Wang J."/>
        </authorList>
    </citation>
    <scope>NUCLEOTIDE SEQUENCE [LARGE SCALE GENOMIC DNA]</scope>
    <source>
        <strain evidence="9 10">SDU14</strain>
    </source>
</reference>
<keyword evidence="5" id="KW-1015">Disulfide bond</keyword>
<dbReference type="PANTHER" id="PTHR10134">
    <property type="entry name" value="CYTOCHROME B-C1 COMPLEX SUBUNIT RIESKE, MITOCHONDRIAL"/>
    <property type="match status" value="1"/>
</dbReference>
<dbReference type="Pfam" id="PF00355">
    <property type="entry name" value="Rieske"/>
    <property type="match status" value="1"/>
</dbReference>
<evidence type="ECO:0000256" key="7">
    <source>
        <dbReference type="SAM" id="MobiDB-lite"/>
    </source>
</evidence>
<dbReference type="GO" id="GO:0046872">
    <property type="term" value="F:metal ion binding"/>
    <property type="evidence" value="ECO:0007669"/>
    <property type="project" value="UniProtKB-KW"/>
</dbReference>
<dbReference type="InterPro" id="IPR017941">
    <property type="entry name" value="Rieske_2Fe-2S"/>
</dbReference>
<dbReference type="PRINTS" id="PR00162">
    <property type="entry name" value="RIESKE"/>
</dbReference>
<dbReference type="Proteomes" id="UP001151081">
    <property type="component" value="Unassembled WGS sequence"/>
</dbReference>
<dbReference type="PROSITE" id="PS51296">
    <property type="entry name" value="RIESKE"/>
    <property type="match status" value="1"/>
</dbReference>
<dbReference type="Gene3D" id="2.102.10.10">
    <property type="entry name" value="Rieske [2Fe-2S] iron-sulphur domain"/>
    <property type="match status" value="1"/>
</dbReference>
<proteinExistence type="predicted"/>
<comment type="cofactor">
    <cofactor evidence="6">
        <name>[2Fe-2S] cluster</name>
        <dbReference type="ChEBI" id="CHEBI:190135"/>
    </cofactor>
</comment>
<keyword evidence="2" id="KW-0479">Metal-binding</keyword>
<dbReference type="InterPro" id="IPR014349">
    <property type="entry name" value="Rieske_Fe-S_prot"/>
</dbReference>
<gene>
    <name evidence="9" type="ORF">KEG57_39395</name>
</gene>
<feature type="domain" description="Rieske" evidence="8">
    <location>
        <begin position="70"/>
        <end position="177"/>
    </location>
</feature>
<evidence type="ECO:0000256" key="3">
    <source>
        <dbReference type="ARBA" id="ARBA00023004"/>
    </source>
</evidence>
<evidence type="ECO:0000313" key="9">
    <source>
        <dbReference type="EMBL" id="MDC3986608.1"/>
    </source>
</evidence>
<dbReference type="InterPro" id="IPR005805">
    <property type="entry name" value="Rieske_Fe-S_prot_C"/>
</dbReference>
<keyword evidence="1" id="KW-0001">2Fe-2S</keyword>
<evidence type="ECO:0000256" key="4">
    <source>
        <dbReference type="ARBA" id="ARBA00023014"/>
    </source>
</evidence>
<evidence type="ECO:0000256" key="1">
    <source>
        <dbReference type="ARBA" id="ARBA00022714"/>
    </source>
</evidence>
<evidence type="ECO:0000256" key="2">
    <source>
        <dbReference type="ARBA" id="ARBA00022723"/>
    </source>
</evidence>
<keyword evidence="4" id="KW-0411">Iron-sulfur</keyword>
<evidence type="ECO:0000256" key="6">
    <source>
        <dbReference type="ARBA" id="ARBA00034078"/>
    </source>
</evidence>
<comment type="caution">
    <text evidence="9">The sequence shown here is derived from an EMBL/GenBank/DDBJ whole genome shotgun (WGS) entry which is preliminary data.</text>
</comment>
<keyword evidence="3" id="KW-0408">Iron</keyword>
<protein>
    <submittedName>
        <fullName evidence="9">Rieske 2Fe-2S domain-containing protein</fullName>
    </submittedName>
</protein>